<dbReference type="PANTHER" id="PTHR37163">
    <property type="entry name" value="CONSERVED PROTEIN"/>
    <property type="match status" value="1"/>
</dbReference>
<comment type="caution">
    <text evidence="1">The sequence shown here is derived from an EMBL/GenBank/DDBJ whole genome shotgun (WGS) entry which is preliminary data.</text>
</comment>
<name>A0ABR8TVQ7_9CELL</name>
<evidence type="ECO:0000313" key="2">
    <source>
        <dbReference type="Proteomes" id="UP000655570"/>
    </source>
</evidence>
<organism evidence="1 2">
    <name type="scientific">Oerskovia merdavium</name>
    <dbReference type="NCBI Taxonomy" id="2762227"/>
    <lineage>
        <taxon>Bacteria</taxon>
        <taxon>Bacillati</taxon>
        <taxon>Actinomycetota</taxon>
        <taxon>Actinomycetes</taxon>
        <taxon>Micrococcales</taxon>
        <taxon>Cellulomonadaceae</taxon>
        <taxon>Oerskovia</taxon>
    </lineage>
</organism>
<dbReference type="Pfam" id="PF04417">
    <property type="entry name" value="DUF501"/>
    <property type="match status" value="1"/>
</dbReference>
<dbReference type="InterPro" id="IPR007511">
    <property type="entry name" value="DUF501"/>
</dbReference>
<dbReference type="PANTHER" id="PTHR37163:SF1">
    <property type="entry name" value="DUF501 DOMAIN-CONTAINING PROTEIN"/>
    <property type="match status" value="1"/>
</dbReference>
<gene>
    <name evidence="1" type="ORF">H9641_01490</name>
</gene>
<sequence length="172" mass="18161">MLAVPQADRSRPEVTPEDLEVLQEQLGRPARGVVGIAARCVCGRPLVVHTAPRLPDGTPFPTTYYLTSPGAVAGASTLEANSVMKEMSERLTQDEELAAAYARAHEHYLAARESLGHVEEIAGISAGGMPVRVKCLHVLVGHALAAGPGVNPLGDEALVMISGSWRADRCTC</sequence>
<reference evidence="1 2" key="1">
    <citation type="submission" date="2020-08" db="EMBL/GenBank/DDBJ databases">
        <title>A Genomic Blueprint of the Chicken Gut Microbiome.</title>
        <authorList>
            <person name="Gilroy R."/>
            <person name="Ravi A."/>
            <person name="Getino M."/>
            <person name="Pursley I."/>
            <person name="Horton D.L."/>
            <person name="Alikhan N.-F."/>
            <person name="Baker D."/>
            <person name="Gharbi K."/>
            <person name="Hall N."/>
            <person name="Watson M."/>
            <person name="Adriaenssens E.M."/>
            <person name="Foster-Nyarko E."/>
            <person name="Jarju S."/>
            <person name="Secka A."/>
            <person name="Antonio M."/>
            <person name="Oren A."/>
            <person name="Chaudhuri R."/>
            <person name="La Ragione R.M."/>
            <person name="Hildebrand F."/>
            <person name="Pallen M.J."/>
        </authorList>
    </citation>
    <scope>NUCLEOTIDE SEQUENCE [LARGE SCALE GENOMIC DNA]</scope>
    <source>
        <strain evidence="1 2">Sa2CUA9</strain>
    </source>
</reference>
<evidence type="ECO:0000313" key="1">
    <source>
        <dbReference type="EMBL" id="MBD7979394.1"/>
    </source>
</evidence>
<protein>
    <submittedName>
        <fullName evidence="1">DUF501 domain-containing protein</fullName>
    </submittedName>
</protein>
<dbReference type="Proteomes" id="UP000655570">
    <property type="component" value="Unassembled WGS sequence"/>
</dbReference>
<proteinExistence type="predicted"/>
<dbReference type="EMBL" id="JACSQF010000001">
    <property type="protein sequence ID" value="MBD7979394.1"/>
    <property type="molecule type" value="Genomic_DNA"/>
</dbReference>
<keyword evidence="2" id="KW-1185">Reference proteome</keyword>
<accession>A0ABR8TVQ7</accession>